<name>A0A3B4B8U0_9GOBI</name>
<dbReference type="STRING" id="409849.ENSPMGP00000024949"/>
<dbReference type="InterPro" id="IPR050098">
    <property type="entry name" value="TFPI/VKTCI-like"/>
</dbReference>
<sequence>GALPSTALLQIGSLVAMILTVRIPNMELGFCLLPKDEGTGTTFSFAVHYDPEKDLCMPFLYNGQGGNANRFPNEKECIRNCSANAENIYPIDLTKACHFPKAKGTCTSTLLRYYYDSVNDRCRKFHYTGCFGNGNRFTDINVCNATCNGIHGELWALVCNTLSCVYISKAQNALFHLVMSQSGSFQVNLNGCYVFTWLIKSNAILYVACSVL</sequence>
<dbReference type="PANTHER" id="PTHR10083:SF373">
    <property type="entry name" value="SERINE PEPTIDASE INHIBITOR, KUNITZ TYPE, 2"/>
    <property type="match status" value="1"/>
</dbReference>
<keyword evidence="5" id="KW-1185">Reference proteome</keyword>
<protein>
    <recommendedName>
        <fullName evidence="3">BPTI/Kunitz inhibitor domain-containing protein</fullName>
    </recommendedName>
</protein>
<reference evidence="4" key="2">
    <citation type="submission" date="2025-09" db="UniProtKB">
        <authorList>
            <consortium name="Ensembl"/>
        </authorList>
    </citation>
    <scope>IDENTIFICATION</scope>
</reference>
<dbReference type="GO" id="GO:0005615">
    <property type="term" value="C:extracellular space"/>
    <property type="evidence" value="ECO:0007669"/>
    <property type="project" value="TreeGrafter"/>
</dbReference>
<dbReference type="InterPro" id="IPR036880">
    <property type="entry name" value="Kunitz_BPTI_sf"/>
</dbReference>
<dbReference type="PRINTS" id="PR00759">
    <property type="entry name" value="BASICPTASE"/>
</dbReference>
<dbReference type="PROSITE" id="PS00280">
    <property type="entry name" value="BPTI_KUNITZ_1"/>
    <property type="match status" value="1"/>
</dbReference>
<dbReference type="AlphaFoldDB" id="A0A3B4B8U0"/>
<feature type="domain" description="BPTI/Kunitz inhibitor" evidence="3">
    <location>
        <begin position="31"/>
        <end position="81"/>
    </location>
</feature>
<feature type="signal peptide" evidence="2">
    <location>
        <begin position="1"/>
        <end position="20"/>
    </location>
</feature>
<feature type="domain" description="BPTI/Kunitz inhibitor" evidence="3">
    <location>
        <begin position="97"/>
        <end position="147"/>
    </location>
</feature>
<evidence type="ECO:0000313" key="5">
    <source>
        <dbReference type="Proteomes" id="UP000261520"/>
    </source>
</evidence>
<evidence type="ECO:0000256" key="2">
    <source>
        <dbReference type="SAM" id="SignalP"/>
    </source>
</evidence>
<proteinExistence type="predicted"/>
<dbReference type="InterPro" id="IPR020901">
    <property type="entry name" value="Prtase_inh_Kunz-CS"/>
</dbReference>
<reference evidence="4" key="1">
    <citation type="submission" date="2025-08" db="UniProtKB">
        <authorList>
            <consortium name="Ensembl"/>
        </authorList>
    </citation>
    <scope>IDENTIFICATION</scope>
</reference>
<dbReference type="Ensembl" id="ENSPMGT00000026576.1">
    <property type="protein sequence ID" value="ENSPMGP00000024949.1"/>
    <property type="gene ID" value="ENSPMGG00000020166.1"/>
</dbReference>
<dbReference type="Proteomes" id="UP000261520">
    <property type="component" value="Unplaced"/>
</dbReference>
<feature type="chain" id="PRO_5017179567" description="BPTI/Kunitz inhibitor domain-containing protein" evidence="2">
    <location>
        <begin position="21"/>
        <end position="212"/>
    </location>
</feature>
<evidence type="ECO:0000259" key="3">
    <source>
        <dbReference type="PROSITE" id="PS50279"/>
    </source>
</evidence>
<evidence type="ECO:0000313" key="4">
    <source>
        <dbReference type="Ensembl" id="ENSPMGP00000024949.1"/>
    </source>
</evidence>
<dbReference type="Gene3D" id="4.10.410.10">
    <property type="entry name" value="Pancreatic trypsin inhibitor Kunitz domain"/>
    <property type="match status" value="2"/>
</dbReference>
<organism evidence="4 5">
    <name type="scientific">Periophthalmus magnuspinnatus</name>
    <dbReference type="NCBI Taxonomy" id="409849"/>
    <lineage>
        <taxon>Eukaryota</taxon>
        <taxon>Metazoa</taxon>
        <taxon>Chordata</taxon>
        <taxon>Craniata</taxon>
        <taxon>Vertebrata</taxon>
        <taxon>Euteleostomi</taxon>
        <taxon>Actinopterygii</taxon>
        <taxon>Neopterygii</taxon>
        <taxon>Teleostei</taxon>
        <taxon>Neoteleostei</taxon>
        <taxon>Acanthomorphata</taxon>
        <taxon>Gobiaria</taxon>
        <taxon>Gobiiformes</taxon>
        <taxon>Gobioidei</taxon>
        <taxon>Gobiidae</taxon>
        <taxon>Oxudercinae</taxon>
        <taxon>Periophthalmus</taxon>
    </lineage>
</organism>
<accession>A0A3B4B8U0</accession>
<keyword evidence="2" id="KW-0732">Signal</keyword>
<keyword evidence="1" id="KW-1015">Disulfide bond</keyword>
<dbReference type="PANTHER" id="PTHR10083">
    <property type="entry name" value="KUNITZ-TYPE PROTEASE INHIBITOR-RELATED"/>
    <property type="match status" value="1"/>
</dbReference>
<dbReference type="GO" id="GO:0004867">
    <property type="term" value="F:serine-type endopeptidase inhibitor activity"/>
    <property type="evidence" value="ECO:0007669"/>
    <property type="project" value="InterPro"/>
</dbReference>
<dbReference type="CDD" id="cd00109">
    <property type="entry name" value="Kunitz-type"/>
    <property type="match status" value="1"/>
</dbReference>
<dbReference type="PROSITE" id="PS50279">
    <property type="entry name" value="BPTI_KUNITZ_2"/>
    <property type="match status" value="2"/>
</dbReference>
<dbReference type="Pfam" id="PF00014">
    <property type="entry name" value="Kunitz_BPTI"/>
    <property type="match status" value="2"/>
</dbReference>
<dbReference type="InterPro" id="IPR002223">
    <property type="entry name" value="Kunitz_BPTI"/>
</dbReference>
<evidence type="ECO:0000256" key="1">
    <source>
        <dbReference type="ARBA" id="ARBA00023157"/>
    </source>
</evidence>
<dbReference type="SMART" id="SM00131">
    <property type="entry name" value="KU"/>
    <property type="match status" value="2"/>
</dbReference>
<dbReference type="SUPFAM" id="SSF57362">
    <property type="entry name" value="BPTI-like"/>
    <property type="match status" value="2"/>
</dbReference>